<protein>
    <submittedName>
        <fullName evidence="2">AIPR protein</fullName>
    </submittedName>
</protein>
<evidence type="ECO:0000259" key="1">
    <source>
        <dbReference type="Pfam" id="PF10592"/>
    </source>
</evidence>
<proteinExistence type="predicted"/>
<dbReference type="AlphaFoldDB" id="A0A379C8Z0"/>
<accession>A0A379C8Z0</accession>
<reference evidence="2 3" key="1">
    <citation type="submission" date="2018-06" db="EMBL/GenBank/DDBJ databases">
        <authorList>
            <consortium name="Pathogen Informatics"/>
            <person name="Doyle S."/>
        </authorList>
    </citation>
    <scope>NUCLEOTIDE SEQUENCE [LARGE SCALE GENOMIC DNA]</scope>
    <source>
        <strain evidence="2 3">NCTC12872</strain>
    </source>
</reference>
<organism evidence="2 3">
    <name type="scientific">Phocoenobacter uteri</name>
    <dbReference type="NCBI Taxonomy" id="146806"/>
    <lineage>
        <taxon>Bacteria</taxon>
        <taxon>Pseudomonadati</taxon>
        <taxon>Pseudomonadota</taxon>
        <taxon>Gammaproteobacteria</taxon>
        <taxon>Pasteurellales</taxon>
        <taxon>Pasteurellaceae</taxon>
        <taxon>Phocoenobacter</taxon>
    </lineage>
</organism>
<dbReference type="Proteomes" id="UP000255417">
    <property type="component" value="Unassembled WGS sequence"/>
</dbReference>
<dbReference type="EMBL" id="UGTA01000001">
    <property type="protein sequence ID" value="SUB58598.1"/>
    <property type="molecule type" value="Genomic_DNA"/>
</dbReference>
<evidence type="ECO:0000313" key="3">
    <source>
        <dbReference type="Proteomes" id="UP000255417"/>
    </source>
</evidence>
<gene>
    <name evidence="2" type="ORF">NCTC12872_00562</name>
</gene>
<dbReference type="OrthoDB" id="9806213at2"/>
<dbReference type="InterPro" id="IPR018891">
    <property type="entry name" value="AIPR_C"/>
</dbReference>
<sequence>MSVLHINQIGNKIKDIFEGKINIEDLNQSDSSIEDKLLTRYLAAYAIYSSTECSAEDAGNAVVDGANDNGIDAIYYNQASKKMIIVQSKWSKNGKGEPDSASIHKFCTGIKDLFNTKFDRFNDKVQSKKFLIETALTEYDTTYEIILIDTYVSNVLAEHAQRPLEDLITEMNDTGDENQVQIVNFKRMNQGKVFSSLANSSGNDPIDIELGLMQWGMVSEPYKAFYGMVSGDEISAWWENYKTKLFEKNIRQVLGNTDVNDEIKKTLSLNQESFWYFNNGITMICDSIEKSKLGGGSKDFGQFKLKNVAIVNGAQTVSTIGKFLEARSEASLDAVKVHLRIISLNETPEKFGEEVTRTNNRQNKIENRDFVSQDPEQLRIKTELSIESIDYSIMRSETFKVSDKSFDLNEATISLVCANDKTSLTVQVKRGIGKFYENLEKGIYKEIFNRSIPGIYVYNCVKVNRIIENKLYKEIQNLPKKSGRKYGLLVHGNRIISQLTFYFLDLKQELMEIKFEPDVEHIESKIDQIIERIENKLEKEYPDNLLGTLFKNSTKCDFLVQEIKKETI</sequence>
<dbReference type="Pfam" id="PF10592">
    <property type="entry name" value="AIPR"/>
    <property type="match status" value="1"/>
</dbReference>
<name>A0A379C8Z0_9PAST</name>
<evidence type="ECO:0000313" key="2">
    <source>
        <dbReference type="EMBL" id="SUB58598.1"/>
    </source>
</evidence>
<keyword evidence="3" id="KW-1185">Reference proteome</keyword>
<feature type="domain" description="Abortive phage infection protein C-terminal" evidence="1">
    <location>
        <begin position="246"/>
        <end position="539"/>
    </location>
</feature>
<dbReference type="RefSeq" id="WP_115315115.1">
    <property type="nucleotide sequence ID" value="NZ_LWIF01000001.1"/>
</dbReference>